<dbReference type="AlphaFoldDB" id="A0A847ETL4"/>
<dbReference type="InterPro" id="IPR012902">
    <property type="entry name" value="N_methyl_site"/>
</dbReference>
<dbReference type="EMBL" id="JAAZAL010000122">
    <property type="protein sequence ID" value="NLE31313.1"/>
    <property type="molecule type" value="Genomic_DNA"/>
</dbReference>
<evidence type="ECO:0000313" key="2">
    <source>
        <dbReference type="EMBL" id="NLE31313.1"/>
    </source>
</evidence>
<gene>
    <name evidence="2" type="ORF">GX618_03520</name>
</gene>
<protein>
    <recommendedName>
        <fullName evidence="4">Prepilin-type N-terminal cleavage/methylation domain-containing protein</fullName>
    </recommendedName>
</protein>
<keyword evidence="1" id="KW-0812">Transmembrane</keyword>
<comment type="caution">
    <text evidence="2">The sequence shown here is derived from an EMBL/GenBank/DDBJ whole genome shotgun (WGS) entry which is preliminary data.</text>
</comment>
<feature type="transmembrane region" description="Helical" evidence="1">
    <location>
        <begin position="12"/>
        <end position="37"/>
    </location>
</feature>
<evidence type="ECO:0000313" key="3">
    <source>
        <dbReference type="Proteomes" id="UP000554004"/>
    </source>
</evidence>
<sequence length="152" mass="16746">MVNNIKKKKLKGFSLLEIIVTLGIMMLFAGIVFPVGINKSQKTKLESYASQLVTDIYYQQQRSSYKNISSGVSLGVNSYILFDGDSLSTATYTEVKQFPSNTRITSIALTASNEILFSAGEFKPTVYGTLVLTDGTNTVEVYINREGLVGYE</sequence>
<organism evidence="2 3">
    <name type="scientific">Candidatus Dojkabacteria bacterium</name>
    <dbReference type="NCBI Taxonomy" id="2099670"/>
    <lineage>
        <taxon>Bacteria</taxon>
        <taxon>Candidatus Dojkabacteria</taxon>
    </lineage>
</organism>
<accession>A0A847ETL4</accession>
<dbReference type="PROSITE" id="PS00409">
    <property type="entry name" value="PROKAR_NTER_METHYL"/>
    <property type="match status" value="1"/>
</dbReference>
<proteinExistence type="predicted"/>
<dbReference type="SUPFAM" id="SSF54523">
    <property type="entry name" value="Pili subunits"/>
    <property type="match status" value="1"/>
</dbReference>
<keyword evidence="1" id="KW-0472">Membrane</keyword>
<evidence type="ECO:0008006" key="4">
    <source>
        <dbReference type="Google" id="ProtNLM"/>
    </source>
</evidence>
<dbReference type="Proteomes" id="UP000554004">
    <property type="component" value="Unassembled WGS sequence"/>
</dbReference>
<evidence type="ECO:0000256" key="1">
    <source>
        <dbReference type="SAM" id="Phobius"/>
    </source>
</evidence>
<reference evidence="2 3" key="1">
    <citation type="journal article" date="2020" name="Biotechnol. Biofuels">
        <title>New insights from the biogas microbiome by comprehensive genome-resolved metagenomics of nearly 1600 species originating from multiple anaerobic digesters.</title>
        <authorList>
            <person name="Campanaro S."/>
            <person name="Treu L."/>
            <person name="Rodriguez-R L.M."/>
            <person name="Kovalovszki A."/>
            <person name="Ziels R.M."/>
            <person name="Maus I."/>
            <person name="Zhu X."/>
            <person name="Kougias P.G."/>
            <person name="Basile A."/>
            <person name="Luo G."/>
            <person name="Schluter A."/>
            <person name="Konstantinidis K.T."/>
            <person name="Angelidaki I."/>
        </authorList>
    </citation>
    <scope>NUCLEOTIDE SEQUENCE [LARGE SCALE GENOMIC DNA]</scope>
    <source>
        <strain evidence="2">AS06rmzACSIP_421</strain>
    </source>
</reference>
<name>A0A847ETL4_9BACT</name>
<dbReference type="InterPro" id="IPR045584">
    <property type="entry name" value="Pilin-like"/>
</dbReference>
<keyword evidence="1" id="KW-1133">Transmembrane helix</keyword>
<dbReference type="Pfam" id="PF07963">
    <property type="entry name" value="N_methyl"/>
    <property type="match status" value="1"/>
</dbReference>